<keyword evidence="5" id="KW-1185">Reference proteome</keyword>
<protein>
    <submittedName>
        <fullName evidence="4">DUF1593-domain-containing protein</fullName>
    </submittedName>
</protein>
<dbReference type="Gene3D" id="3.90.245.10">
    <property type="entry name" value="Ribonucleoside hydrolase-like"/>
    <property type="match status" value="1"/>
</dbReference>
<dbReference type="RefSeq" id="XP_056549177.1">
    <property type="nucleotide sequence ID" value="XM_056705279.1"/>
</dbReference>
<name>A0A9W9R9G6_9EURO</name>
<evidence type="ECO:0000259" key="2">
    <source>
        <dbReference type="Pfam" id="PF07632"/>
    </source>
</evidence>
<evidence type="ECO:0000259" key="3">
    <source>
        <dbReference type="Pfam" id="PF21027"/>
    </source>
</evidence>
<dbReference type="InterPro" id="IPR011483">
    <property type="entry name" value="Sde182_NH-like"/>
</dbReference>
<comment type="caution">
    <text evidence="4">The sequence shown here is derived from an EMBL/GenBank/DDBJ whole genome shotgun (WGS) entry which is preliminary data.</text>
</comment>
<feature type="chain" id="PRO_5040827954" evidence="1">
    <location>
        <begin position="24"/>
        <end position="501"/>
    </location>
</feature>
<evidence type="ECO:0000313" key="4">
    <source>
        <dbReference type="EMBL" id="KAJ5355154.1"/>
    </source>
</evidence>
<evidence type="ECO:0000313" key="5">
    <source>
        <dbReference type="Proteomes" id="UP001147782"/>
    </source>
</evidence>
<reference evidence="4" key="2">
    <citation type="journal article" date="2023" name="IMA Fungus">
        <title>Comparative genomic study of the Penicillium genus elucidates a diverse pangenome and 15 lateral gene transfer events.</title>
        <authorList>
            <person name="Petersen C."/>
            <person name="Sorensen T."/>
            <person name="Nielsen M.R."/>
            <person name="Sondergaard T.E."/>
            <person name="Sorensen J.L."/>
            <person name="Fitzpatrick D.A."/>
            <person name="Frisvad J.C."/>
            <person name="Nielsen K.L."/>
        </authorList>
    </citation>
    <scope>NUCLEOTIDE SEQUENCE</scope>
    <source>
        <strain evidence="4">IBT 29864</strain>
    </source>
</reference>
<dbReference type="AlphaFoldDB" id="A0A9W9R9G6"/>
<organism evidence="4 5">
    <name type="scientific">Penicillium cataractarum</name>
    <dbReference type="NCBI Taxonomy" id="2100454"/>
    <lineage>
        <taxon>Eukaryota</taxon>
        <taxon>Fungi</taxon>
        <taxon>Dikarya</taxon>
        <taxon>Ascomycota</taxon>
        <taxon>Pezizomycotina</taxon>
        <taxon>Eurotiomycetes</taxon>
        <taxon>Eurotiomycetidae</taxon>
        <taxon>Eurotiales</taxon>
        <taxon>Aspergillaceae</taxon>
        <taxon>Penicillium</taxon>
    </lineage>
</organism>
<dbReference type="OrthoDB" id="3592035at2759"/>
<feature type="domain" description="Cellulose-binding Sde182 C-terminal" evidence="3">
    <location>
        <begin position="387"/>
        <end position="482"/>
    </location>
</feature>
<dbReference type="Pfam" id="PF21027">
    <property type="entry name" value="Sde0182_C"/>
    <property type="match status" value="1"/>
</dbReference>
<reference evidence="4" key="1">
    <citation type="submission" date="2022-11" db="EMBL/GenBank/DDBJ databases">
        <authorList>
            <person name="Petersen C."/>
        </authorList>
    </citation>
    <scope>NUCLEOTIDE SEQUENCE</scope>
    <source>
        <strain evidence="4">IBT 29864</strain>
    </source>
</reference>
<gene>
    <name evidence="4" type="ORF">N7496_012366</name>
</gene>
<feature type="signal peptide" evidence="1">
    <location>
        <begin position="1"/>
        <end position="23"/>
    </location>
</feature>
<dbReference type="Gene3D" id="2.60.40.10">
    <property type="entry name" value="Immunoglobulins"/>
    <property type="match status" value="1"/>
</dbReference>
<dbReference type="SUPFAM" id="SSF53590">
    <property type="entry name" value="Nucleoside hydrolase"/>
    <property type="match status" value="1"/>
</dbReference>
<dbReference type="Pfam" id="PF07632">
    <property type="entry name" value="Sde182_NH-like"/>
    <property type="match status" value="1"/>
</dbReference>
<dbReference type="EMBL" id="JAPZBS010000010">
    <property type="protein sequence ID" value="KAJ5355154.1"/>
    <property type="molecule type" value="Genomic_DNA"/>
</dbReference>
<accession>A0A9W9R9G6</accession>
<dbReference type="InterPro" id="IPR013783">
    <property type="entry name" value="Ig-like_fold"/>
</dbReference>
<dbReference type="GO" id="GO:0016799">
    <property type="term" value="F:hydrolase activity, hydrolyzing N-glycosyl compounds"/>
    <property type="evidence" value="ECO:0007669"/>
    <property type="project" value="InterPro"/>
</dbReference>
<feature type="domain" description="Cellulose-binding Sde182 nucleoside hydrolase-like" evidence="2">
    <location>
        <begin position="38"/>
        <end position="302"/>
    </location>
</feature>
<dbReference type="InterPro" id="IPR036452">
    <property type="entry name" value="Ribo_hydro-like"/>
</dbReference>
<sequence>MFNGWNLICFTAVFWRLASGVWSTEVAGCRFHPSPSRRIFLLSDIANEPDDAQSLVRLLVYANEFHIEGLVATTSYWLNDTTRPDQMREIVGAYGRSLENLQQHASGWPETEQLLSLVKSGSTKYGMDGVGKGHDSEGSSLLVEAVDSSDEPLWILVWGGANTLAQALWHVNATRPDSEIETFISKLRVYAISDQDNSGPWIRRNWPGMFYIASVHHFNRYANAAWSGISGDDYYHFPTNADKEMVSTSWIRENIQNIGPLGAKYPSGEFIIEGDSPSLLYMIPNGLSDPEHPEWGSWGGRYGPVVWGEGHFADSTDTIVDENGHHMMGSQVTVWRWRAAFQNDFKVRMQWGIQPKFNNANHHPIVTLNGSSTRDVLQYTVNPDDRVILDASRSCDPDGDTLSFKWWQYLEPSSNNNSPKRDVTILSFEKVDDPIIAVTVPPEEVVKKEGRGAHPNADKHLHIILEVSDGELVTYRRVILNIKGREETRHQEVLPKGHDEL</sequence>
<dbReference type="Proteomes" id="UP001147782">
    <property type="component" value="Unassembled WGS sequence"/>
</dbReference>
<keyword evidence="1" id="KW-0732">Signal</keyword>
<dbReference type="GeneID" id="81444458"/>
<proteinExistence type="predicted"/>
<evidence type="ECO:0000256" key="1">
    <source>
        <dbReference type="SAM" id="SignalP"/>
    </source>
</evidence>
<dbReference type="InterPro" id="IPR048527">
    <property type="entry name" value="Sde182_C"/>
</dbReference>